<dbReference type="SUPFAM" id="SSF55729">
    <property type="entry name" value="Acyl-CoA N-acyltransferases (Nat)"/>
    <property type="match status" value="1"/>
</dbReference>
<dbReference type="Pfam" id="PF00583">
    <property type="entry name" value="Acetyltransf_1"/>
    <property type="match status" value="1"/>
</dbReference>
<dbReference type="GO" id="GO:0016747">
    <property type="term" value="F:acyltransferase activity, transferring groups other than amino-acyl groups"/>
    <property type="evidence" value="ECO:0007669"/>
    <property type="project" value="InterPro"/>
</dbReference>
<dbReference type="GeneID" id="93292636"/>
<evidence type="ECO:0000313" key="2">
    <source>
        <dbReference type="EMBL" id="STO20686.1"/>
    </source>
</evidence>
<keyword evidence="3" id="KW-1185">Reference proteome</keyword>
<dbReference type="OrthoDB" id="5637934at2"/>
<feature type="domain" description="N-acetyltransferase" evidence="1">
    <location>
        <begin position="117"/>
        <end position="257"/>
    </location>
</feature>
<keyword evidence="2" id="KW-0808">Transferase</keyword>
<name>A0A377G7A4_9GAMM</name>
<dbReference type="Proteomes" id="UP000254554">
    <property type="component" value="Unassembled WGS sequence"/>
</dbReference>
<evidence type="ECO:0000313" key="3">
    <source>
        <dbReference type="Proteomes" id="UP000254554"/>
    </source>
</evidence>
<sequence>MQLIDDYHEMERHFFSLVSSNCFDYQTLVAFETGVPASGLNPVFVRHVSEQFVRDLAHCTSYFIQKNVPWALIVPEESLLNSKQHTQFIKEFTLADKGVGMAFNLLGNNWQSADSSLEFKMMNEDLHSWSIPLTHGFQSTPEITAIYILRHAEALKKCKGLYHVTGFLAGEPVVSLTLTVKEHLARIDDLATIPGYQKRGFASAIMAYALKRALELKVKTCFLEASKDGLNLYKRIGFQPLFTNLYYELQPETLTVESEIA</sequence>
<protein>
    <submittedName>
        <fullName evidence="2">Acetyltransferase (GNAT) family</fullName>
    </submittedName>
</protein>
<dbReference type="PROSITE" id="PS51186">
    <property type="entry name" value="GNAT"/>
    <property type="match status" value="1"/>
</dbReference>
<organism evidence="2 3">
    <name type="scientific">Fluoribacter dumoffii</name>
    <dbReference type="NCBI Taxonomy" id="463"/>
    <lineage>
        <taxon>Bacteria</taxon>
        <taxon>Pseudomonadati</taxon>
        <taxon>Pseudomonadota</taxon>
        <taxon>Gammaproteobacteria</taxon>
        <taxon>Legionellales</taxon>
        <taxon>Legionellaceae</taxon>
        <taxon>Fluoribacter</taxon>
    </lineage>
</organism>
<dbReference type="AlphaFoldDB" id="A0A377G7A4"/>
<dbReference type="STRING" id="1094715.GCA_000236165_01676"/>
<gene>
    <name evidence="2" type="ORF">NCTC11370_00745</name>
</gene>
<reference evidence="2 3" key="1">
    <citation type="submission" date="2018-06" db="EMBL/GenBank/DDBJ databases">
        <authorList>
            <consortium name="Pathogen Informatics"/>
            <person name="Doyle S."/>
        </authorList>
    </citation>
    <scope>NUCLEOTIDE SEQUENCE [LARGE SCALE GENOMIC DNA]</scope>
    <source>
        <strain evidence="2 3">NCTC11370</strain>
    </source>
</reference>
<dbReference type="RefSeq" id="WP_010652984.1">
    <property type="nucleotide sequence ID" value="NZ_JAPHOO010000001.1"/>
</dbReference>
<dbReference type="InterPro" id="IPR000182">
    <property type="entry name" value="GNAT_dom"/>
</dbReference>
<accession>A0A377G7A4</accession>
<dbReference type="InterPro" id="IPR016181">
    <property type="entry name" value="Acyl_CoA_acyltransferase"/>
</dbReference>
<proteinExistence type="predicted"/>
<dbReference type="EMBL" id="UGGT01000001">
    <property type="protein sequence ID" value="STO20686.1"/>
    <property type="molecule type" value="Genomic_DNA"/>
</dbReference>
<evidence type="ECO:0000259" key="1">
    <source>
        <dbReference type="PROSITE" id="PS51186"/>
    </source>
</evidence>
<dbReference type="Gene3D" id="3.40.630.30">
    <property type="match status" value="1"/>
</dbReference>